<feature type="domain" description="DUF7730" evidence="2">
    <location>
        <begin position="39"/>
        <end position="161"/>
    </location>
</feature>
<dbReference type="AlphaFoldDB" id="A0A8K0REA1"/>
<organism evidence="3 4">
    <name type="scientific">Paraphoma chrysanthemicola</name>
    <dbReference type="NCBI Taxonomy" id="798071"/>
    <lineage>
        <taxon>Eukaryota</taxon>
        <taxon>Fungi</taxon>
        <taxon>Dikarya</taxon>
        <taxon>Ascomycota</taxon>
        <taxon>Pezizomycotina</taxon>
        <taxon>Dothideomycetes</taxon>
        <taxon>Pleosporomycetidae</taxon>
        <taxon>Pleosporales</taxon>
        <taxon>Pleosporineae</taxon>
        <taxon>Phaeosphaeriaceae</taxon>
        <taxon>Paraphoma</taxon>
    </lineage>
</organism>
<dbReference type="OrthoDB" id="62952at2759"/>
<comment type="caution">
    <text evidence="3">The sequence shown here is derived from an EMBL/GenBank/DDBJ whole genome shotgun (WGS) entry which is preliminary data.</text>
</comment>
<dbReference type="Pfam" id="PF24864">
    <property type="entry name" value="DUF7730"/>
    <property type="match status" value="1"/>
</dbReference>
<reference evidence="3" key="1">
    <citation type="journal article" date="2021" name="Nat. Commun.">
        <title>Genetic determinants of endophytism in the Arabidopsis root mycobiome.</title>
        <authorList>
            <person name="Mesny F."/>
            <person name="Miyauchi S."/>
            <person name="Thiergart T."/>
            <person name="Pickel B."/>
            <person name="Atanasova L."/>
            <person name="Karlsson M."/>
            <person name="Huettel B."/>
            <person name="Barry K.W."/>
            <person name="Haridas S."/>
            <person name="Chen C."/>
            <person name="Bauer D."/>
            <person name="Andreopoulos W."/>
            <person name="Pangilinan J."/>
            <person name="LaButti K."/>
            <person name="Riley R."/>
            <person name="Lipzen A."/>
            <person name="Clum A."/>
            <person name="Drula E."/>
            <person name="Henrissat B."/>
            <person name="Kohler A."/>
            <person name="Grigoriev I.V."/>
            <person name="Martin F.M."/>
            <person name="Hacquard S."/>
        </authorList>
    </citation>
    <scope>NUCLEOTIDE SEQUENCE</scope>
    <source>
        <strain evidence="3">MPI-SDFR-AT-0120</strain>
    </source>
</reference>
<evidence type="ECO:0000259" key="2">
    <source>
        <dbReference type="Pfam" id="PF24864"/>
    </source>
</evidence>
<dbReference type="InterPro" id="IPR056632">
    <property type="entry name" value="DUF7730"/>
</dbReference>
<dbReference type="PANTHER" id="PTHR38790">
    <property type="entry name" value="2EXR DOMAIN-CONTAINING PROTEIN-RELATED"/>
    <property type="match status" value="1"/>
</dbReference>
<dbReference type="EMBL" id="JAGMVJ010000002">
    <property type="protein sequence ID" value="KAH7092925.1"/>
    <property type="molecule type" value="Genomic_DNA"/>
</dbReference>
<protein>
    <recommendedName>
        <fullName evidence="2">DUF7730 domain-containing protein</fullName>
    </recommendedName>
</protein>
<gene>
    <name evidence="3" type="ORF">FB567DRAFT_158498</name>
</gene>
<dbReference type="Proteomes" id="UP000813461">
    <property type="component" value="Unassembled WGS sequence"/>
</dbReference>
<name>A0A8K0REA1_9PLEO</name>
<proteinExistence type="predicted"/>
<evidence type="ECO:0000313" key="4">
    <source>
        <dbReference type="Proteomes" id="UP000813461"/>
    </source>
</evidence>
<keyword evidence="4" id="KW-1185">Reference proteome</keyword>
<feature type="region of interest" description="Disordered" evidence="1">
    <location>
        <begin position="364"/>
        <end position="390"/>
    </location>
</feature>
<sequence length="390" mass="44207">MPLFNKPTRPSPAGQADNFNQIDLISKNSTNRGLAVGPSRLLSLPKELRLEIWQYVLKDATRDKLVLRVHRRNQPFVSGKRFCNSLYKTSQGPEAATSFEQSPRSPLGVGLLRTNHVIYCEALPILYGSVIFCIWDIEGIFPLFLERLSPFAQSSIRVIRLFVNQVFDRTSSIFYWALTCAQVARLAETLHIVEVQGTWPIAAHSKFIRRAILNPLVKLRVPKKFVNTVDSEMNYEDDFQRLLGNAAQELEAKADLRRALTTADMLERQERENIDFLDGKHPLRKRQKMQELPTRGGPSSAQQHVIPSDEGVIARDLAAIPGIDHFWQELLEWDMVSARSGSPTPPPPPNDIDDDIWLDNASTIAGEQQYKSSEDKDVDDWELVDKPSPL</sequence>
<evidence type="ECO:0000313" key="3">
    <source>
        <dbReference type="EMBL" id="KAH7092925.1"/>
    </source>
</evidence>
<accession>A0A8K0REA1</accession>
<dbReference type="PANTHER" id="PTHR38790:SF4">
    <property type="entry name" value="2EXR DOMAIN-CONTAINING PROTEIN"/>
    <property type="match status" value="1"/>
</dbReference>
<evidence type="ECO:0000256" key="1">
    <source>
        <dbReference type="SAM" id="MobiDB-lite"/>
    </source>
</evidence>